<feature type="transmembrane region" description="Helical" evidence="10">
    <location>
        <begin position="22"/>
        <end position="47"/>
    </location>
</feature>
<evidence type="ECO:0000256" key="5">
    <source>
        <dbReference type="ARBA" id="ARBA00023040"/>
    </source>
</evidence>
<dbReference type="Gene3D" id="1.20.1070.10">
    <property type="entry name" value="Rhodopsin 7-helix transmembrane proteins"/>
    <property type="match status" value="1"/>
</dbReference>
<dbReference type="PRINTS" id="PR00237">
    <property type="entry name" value="GPCRRHODOPSN"/>
</dbReference>
<comment type="caution">
    <text evidence="12">The sequence shown here is derived from an EMBL/GenBank/DDBJ whole genome shotgun (WGS) entry which is preliminary data.</text>
</comment>
<sequence length="368" mass="41926">MVEFDSVQLNCSHLWIKEDVEAFRWFGVVVGGICILFGTMGNVITIAAVKREPYMKTAFYTFLLSMCGIDLVAALFTAPFVLTGFVLMEWPIGGAKNFTVDLVGYFYFCSGYSSVVHLVVISIHRFIEICRIKRLQFFFRSPKNVLFVVVLCWTLAPLLLLPLLIGNYFVWNPSIFMCTFSLSPATHLLEYSVAMRVLFQVVPLVVMPPLYITMFHKVHLTSVRLQQYECMKYPLRKKKDEAELCSSTKASSVQLMASENISSQLRNLDSTVKHNALKALREKCHQRRLLIMCACICLSFAVLFLPSAVVHLLRHLHPCIDPRVVIASVNVTWLNPVINPIIYGILNTKIRKGYRKLIADCFSQLKCF</sequence>
<organism evidence="12 13">
    <name type="scientific">Clavelina lepadiformis</name>
    <name type="common">Light-bulb sea squirt</name>
    <name type="synonym">Ascidia lepadiformis</name>
    <dbReference type="NCBI Taxonomy" id="159417"/>
    <lineage>
        <taxon>Eukaryota</taxon>
        <taxon>Metazoa</taxon>
        <taxon>Chordata</taxon>
        <taxon>Tunicata</taxon>
        <taxon>Ascidiacea</taxon>
        <taxon>Aplousobranchia</taxon>
        <taxon>Clavelinidae</taxon>
        <taxon>Clavelina</taxon>
    </lineage>
</organism>
<evidence type="ECO:0000256" key="3">
    <source>
        <dbReference type="ARBA" id="ARBA00022692"/>
    </source>
</evidence>
<accession>A0ABP0FBI9</accession>
<evidence type="ECO:0000313" key="12">
    <source>
        <dbReference type="EMBL" id="CAK8676131.1"/>
    </source>
</evidence>
<evidence type="ECO:0000313" key="13">
    <source>
        <dbReference type="Proteomes" id="UP001642483"/>
    </source>
</evidence>
<protein>
    <recommendedName>
        <fullName evidence="11">G-protein coupled receptors family 1 profile domain-containing protein</fullName>
    </recommendedName>
</protein>
<keyword evidence="2" id="KW-1003">Cell membrane</keyword>
<feature type="transmembrane region" description="Helical" evidence="10">
    <location>
        <begin position="59"/>
        <end position="82"/>
    </location>
</feature>
<keyword evidence="13" id="KW-1185">Reference proteome</keyword>
<feature type="domain" description="G-protein coupled receptors family 1 profile" evidence="11">
    <location>
        <begin position="41"/>
        <end position="343"/>
    </location>
</feature>
<evidence type="ECO:0000256" key="7">
    <source>
        <dbReference type="ARBA" id="ARBA00023170"/>
    </source>
</evidence>
<keyword evidence="7 9" id="KW-0675">Receptor</keyword>
<evidence type="ECO:0000256" key="4">
    <source>
        <dbReference type="ARBA" id="ARBA00022989"/>
    </source>
</evidence>
<feature type="transmembrane region" description="Helical" evidence="10">
    <location>
        <begin position="289"/>
        <end position="313"/>
    </location>
</feature>
<gene>
    <name evidence="12" type="ORF">CVLEPA_LOCUS5618</name>
</gene>
<dbReference type="PROSITE" id="PS50262">
    <property type="entry name" value="G_PROTEIN_RECEP_F1_2"/>
    <property type="match status" value="1"/>
</dbReference>
<reference evidence="12 13" key="1">
    <citation type="submission" date="2024-02" db="EMBL/GenBank/DDBJ databases">
        <authorList>
            <person name="Daric V."/>
            <person name="Darras S."/>
        </authorList>
    </citation>
    <scope>NUCLEOTIDE SEQUENCE [LARGE SCALE GENOMIC DNA]</scope>
</reference>
<evidence type="ECO:0000256" key="2">
    <source>
        <dbReference type="ARBA" id="ARBA00022475"/>
    </source>
</evidence>
<dbReference type="PANTHER" id="PTHR24228">
    <property type="entry name" value="B2 BRADYKININ RECEPTOR/ANGIOTENSIN II RECEPTOR"/>
    <property type="match status" value="1"/>
</dbReference>
<feature type="transmembrane region" description="Helical" evidence="10">
    <location>
        <begin position="325"/>
        <end position="346"/>
    </location>
</feature>
<dbReference type="InterPro" id="IPR017452">
    <property type="entry name" value="GPCR_Rhodpsn_7TM"/>
</dbReference>
<evidence type="ECO:0000256" key="9">
    <source>
        <dbReference type="RuleBase" id="RU000688"/>
    </source>
</evidence>
<dbReference type="InterPro" id="IPR000276">
    <property type="entry name" value="GPCR_Rhodpsn"/>
</dbReference>
<comment type="similarity">
    <text evidence="9">Belongs to the G-protein coupled receptor 1 family.</text>
</comment>
<feature type="transmembrane region" description="Helical" evidence="10">
    <location>
        <begin position="191"/>
        <end position="212"/>
    </location>
</feature>
<dbReference type="SUPFAM" id="SSF81321">
    <property type="entry name" value="Family A G protein-coupled receptor-like"/>
    <property type="match status" value="1"/>
</dbReference>
<name>A0ABP0FBI9_CLALP</name>
<evidence type="ECO:0000256" key="1">
    <source>
        <dbReference type="ARBA" id="ARBA00004651"/>
    </source>
</evidence>
<dbReference type="EMBL" id="CAWYQH010000024">
    <property type="protein sequence ID" value="CAK8676131.1"/>
    <property type="molecule type" value="Genomic_DNA"/>
</dbReference>
<evidence type="ECO:0000259" key="11">
    <source>
        <dbReference type="PROSITE" id="PS50262"/>
    </source>
</evidence>
<keyword evidence="8 9" id="KW-0807">Transducer</keyword>
<proteinExistence type="inferred from homology"/>
<dbReference type="CDD" id="cd00637">
    <property type="entry name" value="7tm_classA_rhodopsin-like"/>
    <property type="match status" value="1"/>
</dbReference>
<dbReference type="PANTHER" id="PTHR24228:SF74">
    <property type="entry name" value="G-PROTEIN COUPLED RECEPTORS FAMILY 1 PROFILE DOMAIN-CONTAINING PROTEIN"/>
    <property type="match status" value="1"/>
</dbReference>
<keyword evidence="3 9" id="KW-0812">Transmembrane</keyword>
<feature type="transmembrane region" description="Helical" evidence="10">
    <location>
        <begin position="102"/>
        <end position="124"/>
    </location>
</feature>
<keyword evidence="4 10" id="KW-1133">Transmembrane helix</keyword>
<dbReference type="Pfam" id="PF00001">
    <property type="entry name" value="7tm_1"/>
    <property type="match status" value="1"/>
</dbReference>
<keyword evidence="6 10" id="KW-0472">Membrane</keyword>
<dbReference type="PROSITE" id="PS00237">
    <property type="entry name" value="G_PROTEIN_RECEP_F1_1"/>
    <property type="match status" value="1"/>
</dbReference>
<keyword evidence="5 9" id="KW-0297">G-protein coupled receptor</keyword>
<comment type="subcellular location">
    <subcellularLocation>
        <location evidence="1">Cell membrane</location>
        <topology evidence="1">Multi-pass membrane protein</topology>
    </subcellularLocation>
</comment>
<feature type="transmembrane region" description="Helical" evidence="10">
    <location>
        <begin position="145"/>
        <end position="171"/>
    </location>
</feature>
<dbReference type="Proteomes" id="UP001642483">
    <property type="component" value="Unassembled WGS sequence"/>
</dbReference>
<evidence type="ECO:0000256" key="10">
    <source>
        <dbReference type="SAM" id="Phobius"/>
    </source>
</evidence>
<evidence type="ECO:0000256" key="6">
    <source>
        <dbReference type="ARBA" id="ARBA00023136"/>
    </source>
</evidence>
<evidence type="ECO:0000256" key="8">
    <source>
        <dbReference type="ARBA" id="ARBA00023224"/>
    </source>
</evidence>